<protein>
    <recommendedName>
        <fullName evidence="1">VOC domain-containing protein</fullName>
    </recommendedName>
</protein>
<dbReference type="PROSITE" id="PS51819">
    <property type="entry name" value="VOC"/>
    <property type="match status" value="1"/>
</dbReference>
<dbReference type="AlphaFoldDB" id="A0A438MHM4"/>
<comment type="caution">
    <text evidence="2">The sequence shown here is derived from an EMBL/GenBank/DDBJ whole genome shotgun (WGS) entry which is preliminary data.</text>
</comment>
<gene>
    <name evidence="2" type="ORF">EDD27_8159</name>
</gene>
<dbReference type="InterPro" id="IPR037523">
    <property type="entry name" value="VOC_core"/>
</dbReference>
<dbReference type="Pfam" id="PF00903">
    <property type="entry name" value="Glyoxalase"/>
    <property type="match status" value="1"/>
</dbReference>
<evidence type="ECO:0000259" key="1">
    <source>
        <dbReference type="PROSITE" id="PS51819"/>
    </source>
</evidence>
<dbReference type="OrthoDB" id="2453533at2"/>
<dbReference type="Gene3D" id="3.10.180.10">
    <property type="entry name" value="2,3-Dihydroxybiphenyl 1,2-Dioxygenase, domain 1"/>
    <property type="match status" value="1"/>
</dbReference>
<reference evidence="2 3" key="1">
    <citation type="submission" date="2019-01" db="EMBL/GenBank/DDBJ databases">
        <title>Sequencing the genomes of 1000 actinobacteria strains.</title>
        <authorList>
            <person name="Klenk H.-P."/>
        </authorList>
    </citation>
    <scope>NUCLEOTIDE SEQUENCE [LARGE SCALE GENOMIC DNA]</scope>
    <source>
        <strain evidence="2 3">DSM 43925</strain>
    </source>
</reference>
<dbReference type="CDD" id="cd06587">
    <property type="entry name" value="VOC"/>
    <property type="match status" value="1"/>
</dbReference>
<name>A0A438MHM4_9ACTN</name>
<sequence>MALDMYAGIPVTDHATALGWYQRLLGSPSYVASDTEAVWELGEHRSIFIELRPEQAGHAMHTIIVDDLDELVAQIAERGLDAIERETYSNGVRKAIYRDPDESEIQFGGAPL</sequence>
<organism evidence="2 3">
    <name type="scientific">Nonomuraea polychroma</name>
    <dbReference type="NCBI Taxonomy" id="46176"/>
    <lineage>
        <taxon>Bacteria</taxon>
        <taxon>Bacillati</taxon>
        <taxon>Actinomycetota</taxon>
        <taxon>Actinomycetes</taxon>
        <taxon>Streptosporangiales</taxon>
        <taxon>Streptosporangiaceae</taxon>
        <taxon>Nonomuraea</taxon>
    </lineage>
</organism>
<proteinExistence type="predicted"/>
<dbReference type="SUPFAM" id="SSF54593">
    <property type="entry name" value="Glyoxalase/Bleomycin resistance protein/Dihydroxybiphenyl dioxygenase"/>
    <property type="match status" value="1"/>
</dbReference>
<evidence type="ECO:0000313" key="3">
    <source>
        <dbReference type="Proteomes" id="UP000284824"/>
    </source>
</evidence>
<accession>A0A438MHM4</accession>
<dbReference type="InterPro" id="IPR029068">
    <property type="entry name" value="Glyas_Bleomycin-R_OHBP_Dase"/>
</dbReference>
<keyword evidence="3" id="KW-1185">Reference proteome</keyword>
<feature type="domain" description="VOC" evidence="1">
    <location>
        <begin position="2"/>
        <end position="110"/>
    </location>
</feature>
<dbReference type="InterPro" id="IPR004360">
    <property type="entry name" value="Glyas_Fos-R_dOase_dom"/>
</dbReference>
<evidence type="ECO:0000313" key="2">
    <source>
        <dbReference type="EMBL" id="RVX45370.1"/>
    </source>
</evidence>
<dbReference type="EMBL" id="SAUN01000001">
    <property type="protein sequence ID" value="RVX45370.1"/>
    <property type="molecule type" value="Genomic_DNA"/>
</dbReference>
<dbReference type="Proteomes" id="UP000284824">
    <property type="component" value="Unassembled WGS sequence"/>
</dbReference>